<evidence type="ECO:0000313" key="1">
    <source>
        <dbReference type="EMBL" id="DAF94615.1"/>
    </source>
</evidence>
<reference evidence="1" key="1">
    <citation type="journal article" date="2021" name="Proc. Natl. Acad. Sci. U.S.A.">
        <title>A Catalog of Tens of Thousands of Viruses from Human Metagenomes Reveals Hidden Associations with Chronic Diseases.</title>
        <authorList>
            <person name="Tisza M.J."/>
            <person name="Buck C.B."/>
        </authorList>
    </citation>
    <scope>NUCLEOTIDE SEQUENCE</scope>
    <source>
        <strain evidence="1">Ct3gT1</strain>
    </source>
</reference>
<name>A0A8S5UJG5_9CAUD</name>
<protein>
    <submittedName>
        <fullName evidence="1">Tail assembly chaperone protein</fullName>
    </submittedName>
</protein>
<accession>A0A8S5UJG5</accession>
<sequence length="132" mass="15120">MAKLTIEDLINKKELVKAQAKAQSCLIYCKKLGGELEAHSLSKRDLSDVRQKMVTDYKQGTYYMIYLSIDDLRNPKLLEAYGCKTDSVRIVERLFPHENEVIAITKILEELNGLNSLSPGEIFKKQIEELKN</sequence>
<dbReference type="EMBL" id="BK016094">
    <property type="protein sequence ID" value="DAF94615.1"/>
    <property type="molecule type" value="Genomic_DNA"/>
</dbReference>
<organism evidence="1">
    <name type="scientific">Siphoviridae sp. ct3gT1</name>
    <dbReference type="NCBI Taxonomy" id="2825323"/>
    <lineage>
        <taxon>Viruses</taxon>
        <taxon>Duplodnaviria</taxon>
        <taxon>Heunggongvirae</taxon>
        <taxon>Uroviricota</taxon>
        <taxon>Caudoviricetes</taxon>
    </lineage>
</organism>
<proteinExistence type="predicted"/>